<protein>
    <submittedName>
        <fullName evidence="2">Outer membrane usher protein</fullName>
    </submittedName>
</protein>
<name>A0ABT1GAA4_9GAMM</name>
<dbReference type="RefSeq" id="WP_253446816.1">
    <property type="nucleotide sequence ID" value="NZ_JALJYF010000001.1"/>
</dbReference>
<dbReference type="PANTHER" id="PTHR30451">
    <property type="entry name" value="OUTER MEMBRANE USHER PROTEIN"/>
    <property type="match status" value="1"/>
</dbReference>
<comment type="caution">
    <text evidence="2">The sequence shown here is derived from an EMBL/GenBank/DDBJ whole genome shotgun (WGS) entry which is preliminary data.</text>
</comment>
<dbReference type="PANTHER" id="PTHR30451:SF5">
    <property type="entry name" value="SLR0019 PROTEIN"/>
    <property type="match status" value="1"/>
</dbReference>
<dbReference type="Pfam" id="PF00577">
    <property type="entry name" value="Usher"/>
    <property type="match status" value="1"/>
</dbReference>
<organism evidence="2 3">
    <name type="scientific">Natronospira proteinivora</name>
    <dbReference type="NCBI Taxonomy" id="1807133"/>
    <lineage>
        <taxon>Bacteria</taxon>
        <taxon>Pseudomonadati</taxon>
        <taxon>Pseudomonadota</taxon>
        <taxon>Gammaproteobacteria</taxon>
        <taxon>Natronospirales</taxon>
        <taxon>Natronospiraceae</taxon>
        <taxon>Natronospira</taxon>
    </lineage>
</organism>
<dbReference type="InterPro" id="IPR042186">
    <property type="entry name" value="FimD_plug_dom"/>
</dbReference>
<dbReference type="Gene3D" id="2.60.40.2070">
    <property type="match status" value="1"/>
</dbReference>
<sequence>MSRWTWNDATVRAAGILLFGFSLTAFFGQAVADEVSPSVGSVPVEPVCESDVEELWLRGSLDGIDQGFYLLVLEHISGRFLIREMDLVELGLSAPGTTVFRYRGEVFVPASWVDSGTFNFLPDAGRATIQTRPEDEGYTRDPFPGQCLPDVPEEFEDLLLTVEVNEQAHDRVVRAVLGPDGIVYLASHVVESLRLRVEGLPGRTRDGSIYHPLDAIEGLSYDLDQRQMALSIEAPASAFSRTHLRPRERPQREAQSSPGAFFNYELFAERRYQNGEQQTESVGEGGFYELGIFGGRGVFTTSGLARSRGDEREWIRLESALQIDNPDRMTTTILGDSLGDPGSWGNPVRFGGVSWGTDFSTRPEFTTFPLPSITAESPAPATVDVYVNEMLRHREEIPAGPFVVDDIPVVRGSGEVRLVTRDVLGREHVITQSLYASRQLLRQGLHEYQYSMGQVREDYGTESLEYGAPFGFANHRYGFTDWATGELRVEAADDWHTIGLGANIALPGGGVLDLAMAGSRDALDREGLLGQIGLQRIGRHVSFGARVRETRDYFTQLGEANIDAEQWRVSNAFIGFNLGRAGSINFSYVERQRDGEAQRLASGRYSLRFGRHASFQFSAMHPLEEDAESTLRASLTVPFGARSGFSHSTQQRGERERHRTMIRRNAPIDGGLGVRALSYRGDLEGEELHTHLRTGVGSYRLDASRYGDTETYRGQARGGIAFLGGRPFLSDWIFGSFAAVEVPEGEGIPVYRDNLPVAHTGSSGWALVPGLRAYENNRIRLDESELPMSLRIEDSVRSNVVPRRRSGVVVPFALSSDRTALVALQLPDGEPVPAGARVRVSGHDKQHPVAREGMVYITHLPESARLEAQWANERCAVQLEYPETDDPIPEVGPLVCRLSQ</sequence>
<dbReference type="InterPro" id="IPR043142">
    <property type="entry name" value="PapC-like_C_sf"/>
</dbReference>
<dbReference type="Gene3D" id="2.60.40.3110">
    <property type="match status" value="1"/>
</dbReference>
<evidence type="ECO:0000259" key="1">
    <source>
        <dbReference type="Pfam" id="PF13953"/>
    </source>
</evidence>
<accession>A0ABT1GAA4</accession>
<feature type="domain" description="PapC-like C-terminal" evidence="1">
    <location>
        <begin position="821"/>
        <end position="883"/>
    </location>
</feature>
<dbReference type="Pfam" id="PF13953">
    <property type="entry name" value="PapC_C"/>
    <property type="match status" value="1"/>
</dbReference>
<dbReference type="InterPro" id="IPR000015">
    <property type="entry name" value="Fimb_usher"/>
</dbReference>
<reference evidence="2 3" key="1">
    <citation type="submission" date="2022-03" db="EMBL/GenBank/DDBJ databases">
        <title>Genomic Encyclopedia of Type Strains, Phase III (KMG-III): the genomes of soil and plant-associated and newly described type strains.</title>
        <authorList>
            <person name="Whitman W."/>
        </authorList>
    </citation>
    <scope>NUCLEOTIDE SEQUENCE [LARGE SCALE GENOMIC DNA]</scope>
    <source>
        <strain evidence="2 3">BSker1</strain>
    </source>
</reference>
<dbReference type="EMBL" id="JALJYF010000001">
    <property type="protein sequence ID" value="MCP1727233.1"/>
    <property type="molecule type" value="Genomic_DNA"/>
</dbReference>
<gene>
    <name evidence="2" type="ORF">J2T60_001198</name>
</gene>
<dbReference type="InterPro" id="IPR025949">
    <property type="entry name" value="PapC-like_C"/>
</dbReference>
<dbReference type="Proteomes" id="UP001523550">
    <property type="component" value="Unassembled WGS sequence"/>
</dbReference>
<dbReference type="Gene3D" id="2.60.40.2610">
    <property type="entry name" value="Outer membrane usher protein FimD, plug domain"/>
    <property type="match status" value="1"/>
</dbReference>
<keyword evidence="3" id="KW-1185">Reference proteome</keyword>
<evidence type="ECO:0000313" key="2">
    <source>
        <dbReference type="EMBL" id="MCP1727233.1"/>
    </source>
</evidence>
<proteinExistence type="predicted"/>
<evidence type="ECO:0000313" key="3">
    <source>
        <dbReference type="Proteomes" id="UP001523550"/>
    </source>
</evidence>